<dbReference type="SUPFAM" id="SSF64263">
    <property type="entry name" value="Prokaryotic ribosomal protein L17"/>
    <property type="match status" value="1"/>
</dbReference>
<keyword evidence="2 4" id="KW-0689">Ribosomal protein</keyword>
<sequence length="192" mass="20268">MPTPTKGPRLGGSPAHQRLMLANLATSLFEHGQITTTEAKARRLRPYAEKLISKARVDTLHNRRQVLKVIRDKSVVHELFTEIGPGYASRPGGYTRITKVGPRKGDNAPMAVIELVESVDFSGRAQTVEAPAAAAPVEAAADAEPVADDETATEVPVVEAADNAPDAADDATTDAEVDSDDTDSADGDADKA</sequence>
<feature type="compositionally biased region" description="Low complexity" evidence="6">
    <location>
        <begin position="133"/>
        <end position="144"/>
    </location>
</feature>
<dbReference type="GO" id="GO:0022625">
    <property type="term" value="C:cytosolic large ribosomal subunit"/>
    <property type="evidence" value="ECO:0007669"/>
    <property type="project" value="TreeGrafter"/>
</dbReference>
<evidence type="ECO:0000256" key="6">
    <source>
        <dbReference type="SAM" id="MobiDB-lite"/>
    </source>
</evidence>
<dbReference type="PANTHER" id="PTHR14413:SF16">
    <property type="entry name" value="LARGE RIBOSOMAL SUBUNIT PROTEIN BL17M"/>
    <property type="match status" value="1"/>
</dbReference>
<organism evidence="7 8">
    <name type="scientific">Solicola gregarius</name>
    <dbReference type="NCBI Taxonomy" id="2908642"/>
    <lineage>
        <taxon>Bacteria</taxon>
        <taxon>Bacillati</taxon>
        <taxon>Actinomycetota</taxon>
        <taxon>Actinomycetes</taxon>
        <taxon>Propionibacteriales</taxon>
        <taxon>Nocardioidaceae</taxon>
        <taxon>Solicola</taxon>
    </lineage>
</organism>
<evidence type="ECO:0000313" key="8">
    <source>
        <dbReference type="Proteomes" id="UP001164390"/>
    </source>
</evidence>
<accession>A0AA46TFA2</accession>
<dbReference type="Pfam" id="PF01196">
    <property type="entry name" value="Ribosomal_L17"/>
    <property type="match status" value="1"/>
</dbReference>
<dbReference type="Proteomes" id="UP001164390">
    <property type="component" value="Chromosome"/>
</dbReference>
<evidence type="ECO:0000256" key="2">
    <source>
        <dbReference type="ARBA" id="ARBA00022980"/>
    </source>
</evidence>
<dbReference type="KEGG" id="sgrg:L0C25_14750"/>
<keyword evidence="8" id="KW-1185">Reference proteome</keyword>
<feature type="region of interest" description="Disordered" evidence="6">
    <location>
        <begin position="133"/>
        <end position="192"/>
    </location>
</feature>
<dbReference type="Gene3D" id="3.90.1030.10">
    <property type="entry name" value="Ribosomal protein L17"/>
    <property type="match status" value="1"/>
</dbReference>
<dbReference type="InterPro" id="IPR036373">
    <property type="entry name" value="Ribosomal_bL17_sf"/>
</dbReference>
<dbReference type="GO" id="GO:0003735">
    <property type="term" value="F:structural constituent of ribosome"/>
    <property type="evidence" value="ECO:0007669"/>
    <property type="project" value="InterPro"/>
</dbReference>
<dbReference type="HAMAP" id="MF_01368">
    <property type="entry name" value="Ribosomal_bL17"/>
    <property type="match status" value="1"/>
</dbReference>
<evidence type="ECO:0000256" key="3">
    <source>
        <dbReference type="ARBA" id="ARBA00023274"/>
    </source>
</evidence>
<evidence type="ECO:0000256" key="4">
    <source>
        <dbReference type="HAMAP-Rule" id="MF_01368"/>
    </source>
</evidence>
<keyword evidence="3 4" id="KW-0687">Ribonucleoprotein</keyword>
<evidence type="ECO:0000256" key="1">
    <source>
        <dbReference type="ARBA" id="ARBA00008777"/>
    </source>
</evidence>
<comment type="similarity">
    <text evidence="1 4 5">Belongs to the bacterial ribosomal protein bL17 family.</text>
</comment>
<dbReference type="EMBL" id="CP094970">
    <property type="protein sequence ID" value="UYM03799.1"/>
    <property type="molecule type" value="Genomic_DNA"/>
</dbReference>
<dbReference type="AlphaFoldDB" id="A0AA46TFA2"/>
<name>A0AA46TFA2_9ACTN</name>
<comment type="subunit">
    <text evidence="4">Part of the 50S ribosomal subunit. Contacts protein L32.</text>
</comment>
<reference evidence="7" key="1">
    <citation type="submission" date="2022-01" db="EMBL/GenBank/DDBJ databases">
        <title>Nocardioidaceae gen. sp. A5X3R13.</title>
        <authorList>
            <person name="Lopez Marin M.A."/>
            <person name="Uhlik O."/>
        </authorList>
    </citation>
    <scope>NUCLEOTIDE SEQUENCE</scope>
    <source>
        <strain evidence="7">A5X3R13</strain>
    </source>
</reference>
<dbReference type="FunFam" id="3.90.1030.10:FF:000001">
    <property type="entry name" value="50S ribosomal protein L17"/>
    <property type="match status" value="1"/>
</dbReference>
<evidence type="ECO:0000256" key="5">
    <source>
        <dbReference type="RuleBase" id="RU000660"/>
    </source>
</evidence>
<evidence type="ECO:0000313" key="7">
    <source>
        <dbReference type="EMBL" id="UYM03799.1"/>
    </source>
</evidence>
<proteinExistence type="inferred from homology"/>
<dbReference type="PANTHER" id="PTHR14413">
    <property type="entry name" value="RIBOSOMAL PROTEIN L17"/>
    <property type="match status" value="1"/>
</dbReference>
<dbReference type="NCBIfam" id="TIGR00059">
    <property type="entry name" value="L17"/>
    <property type="match status" value="1"/>
</dbReference>
<feature type="compositionally biased region" description="Acidic residues" evidence="6">
    <location>
        <begin position="167"/>
        <end position="192"/>
    </location>
</feature>
<dbReference type="GO" id="GO:0006412">
    <property type="term" value="P:translation"/>
    <property type="evidence" value="ECO:0007669"/>
    <property type="project" value="UniProtKB-UniRule"/>
</dbReference>
<protein>
    <recommendedName>
        <fullName evidence="4">Large ribosomal subunit protein bL17</fullName>
    </recommendedName>
</protein>
<dbReference type="RefSeq" id="WP_271632441.1">
    <property type="nucleotide sequence ID" value="NZ_CP094970.1"/>
</dbReference>
<gene>
    <name evidence="4 7" type="primary">rplQ</name>
    <name evidence="7" type="ORF">L0C25_14750</name>
</gene>
<dbReference type="InterPro" id="IPR000456">
    <property type="entry name" value="Ribosomal_bL17"/>
</dbReference>